<keyword evidence="3" id="KW-1185">Reference proteome</keyword>
<evidence type="ECO:0000313" key="2">
    <source>
        <dbReference type="EMBL" id="CAH2316753.1"/>
    </source>
</evidence>
<dbReference type="AlphaFoldDB" id="A0AAD1WQ40"/>
<protein>
    <submittedName>
        <fullName evidence="2">Uncharacterized protein</fullName>
    </submittedName>
</protein>
<dbReference type="EMBL" id="OW240920">
    <property type="protein sequence ID" value="CAH2316753.1"/>
    <property type="molecule type" value="Genomic_DNA"/>
</dbReference>
<evidence type="ECO:0000256" key="1">
    <source>
        <dbReference type="SAM" id="MobiDB-lite"/>
    </source>
</evidence>
<feature type="region of interest" description="Disordered" evidence="1">
    <location>
        <begin position="48"/>
        <end position="76"/>
    </location>
</feature>
<gene>
    <name evidence="2" type="ORF">PECUL_23A046212</name>
</gene>
<dbReference type="Proteomes" id="UP001295444">
    <property type="component" value="Chromosome 09"/>
</dbReference>
<accession>A0AAD1WQ40</accession>
<proteinExistence type="predicted"/>
<reference evidence="2" key="1">
    <citation type="submission" date="2022-03" db="EMBL/GenBank/DDBJ databases">
        <authorList>
            <person name="Alioto T."/>
            <person name="Alioto T."/>
            <person name="Gomez Garrido J."/>
        </authorList>
    </citation>
    <scope>NUCLEOTIDE SEQUENCE</scope>
</reference>
<sequence length="154" mass="18250">MAKLRINERSDPWLERVIATFDWICESFWSRMSQRFRQLKHAAHPLEGDAGLCGGRPQAHTPGMSAETSDMAPLQSLPDRRAYRGKTSLHHPRLRRKPWWRLWRPQSRSRPLRRLLKGMDFSTSRYWVCGKLVPDPLQTRGWRDNLMWPTQRCS</sequence>
<evidence type="ECO:0000313" key="3">
    <source>
        <dbReference type="Proteomes" id="UP001295444"/>
    </source>
</evidence>
<name>A0AAD1WQ40_PELCU</name>
<organism evidence="2 3">
    <name type="scientific">Pelobates cultripes</name>
    <name type="common">Western spadefoot toad</name>
    <dbReference type="NCBI Taxonomy" id="61616"/>
    <lineage>
        <taxon>Eukaryota</taxon>
        <taxon>Metazoa</taxon>
        <taxon>Chordata</taxon>
        <taxon>Craniata</taxon>
        <taxon>Vertebrata</taxon>
        <taxon>Euteleostomi</taxon>
        <taxon>Amphibia</taxon>
        <taxon>Batrachia</taxon>
        <taxon>Anura</taxon>
        <taxon>Pelobatoidea</taxon>
        <taxon>Pelobatidae</taxon>
        <taxon>Pelobates</taxon>
    </lineage>
</organism>